<gene>
    <name evidence="9" type="ORF">K8V70_09410</name>
</gene>
<keyword evidence="7" id="KW-0732">Signal</keyword>
<evidence type="ECO:0000256" key="2">
    <source>
        <dbReference type="ARBA" id="ARBA00022670"/>
    </source>
</evidence>
<evidence type="ECO:0000313" key="10">
    <source>
        <dbReference type="Proteomes" id="UP000753256"/>
    </source>
</evidence>
<dbReference type="GO" id="GO:0008234">
    <property type="term" value="F:cysteine-type peptidase activity"/>
    <property type="evidence" value="ECO:0007669"/>
    <property type="project" value="UniProtKB-KW"/>
</dbReference>
<keyword evidence="4" id="KW-0788">Thiol protease</keyword>
<name>A0A921IUH7_9ACTN</name>
<keyword evidence="3" id="KW-0378">Hydrolase</keyword>
<dbReference type="Gene3D" id="3.90.1720.10">
    <property type="entry name" value="endopeptidase domain like (from Nostoc punctiforme)"/>
    <property type="match status" value="1"/>
</dbReference>
<feature type="chain" id="PRO_5036713059" evidence="7">
    <location>
        <begin position="41"/>
        <end position="400"/>
    </location>
</feature>
<evidence type="ECO:0000256" key="4">
    <source>
        <dbReference type="ARBA" id="ARBA00022807"/>
    </source>
</evidence>
<dbReference type="PANTHER" id="PTHR47053:SF1">
    <property type="entry name" value="MUREIN DD-ENDOPEPTIDASE MEPH-RELATED"/>
    <property type="match status" value="1"/>
</dbReference>
<evidence type="ECO:0000259" key="8">
    <source>
        <dbReference type="PROSITE" id="PS51935"/>
    </source>
</evidence>
<dbReference type="SUPFAM" id="SSF54001">
    <property type="entry name" value="Cysteine proteinases"/>
    <property type="match status" value="1"/>
</dbReference>
<comment type="similarity">
    <text evidence="1">Belongs to the peptidase C40 family.</text>
</comment>
<dbReference type="RefSeq" id="WP_273191180.1">
    <property type="nucleotide sequence ID" value="NZ_DYUZ01000034.1"/>
</dbReference>
<dbReference type="InterPro" id="IPR038765">
    <property type="entry name" value="Papain-like_cys_pep_sf"/>
</dbReference>
<evidence type="ECO:0000256" key="7">
    <source>
        <dbReference type="SAM" id="SignalP"/>
    </source>
</evidence>
<dbReference type="InterPro" id="IPR000064">
    <property type="entry name" value="NLP_P60_dom"/>
</dbReference>
<dbReference type="PROSITE" id="PS51935">
    <property type="entry name" value="NLPC_P60"/>
    <property type="match status" value="1"/>
</dbReference>
<dbReference type="Proteomes" id="UP000753256">
    <property type="component" value="Unassembled WGS sequence"/>
</dbReference>
<evidence type="ECO:0000256" key="6">
    <source>
        <dbReference type="SAM" id="MobiDB-lite"/>
    </source>
</evidence>
<protein>
    <submittedName>
        <fullName evidence="9">NlpC/P60 family protein</fullName>
    </submittedName>
</protein>
<dbReference type="InterPro" id="IPR051202">
    <property type="entry name" value="Peptidase_C40"/>
</dbReference>
<dbReference type="Pfam" id="PF00877">
    <property type="entry name" value="NLPC_P60"/>
    <property type="match status" value="1"/>
</dbReference>
<reference evidence="9" key="1">
    <citation type="journal article" date="2021" name="PeerJ">
        <title>Extensive microbial diversity within the chicken gut microbiome revealed by metagenomics and culture.</title>
        <authorList>
            <person name="Gilroy R."/>
            <person name="Ravi A."/>
            <person name="Getino M."/>
            <person name="Pursley I."/>
            <person name="Horton D.L."/>
            <person name="Alikhan N.F."/>
            <person name="Baker D."/>
            <person name="Gharbi K."/>
            <person name="Hall N."/>
            <person name="Watson M."/>
            <person name="Adriaenssens E.M."/>
            <person name="Foster-Nyarko E."/>
            <person name="Jarju S."/>
            <person name="Secka A."/>
            <person name="Antonio M."/>
            <person name="Oren A."/>
            <person name="Chaudhuri R.R."/>
            <person name="La Ragione R."/>
            <person name="Hildebrand F."/>
            <person name="Pallen M.J."/>
        </authorList>
    </citation>
    <scope>NUCLEOTIDE SEQUENCE</scope>
    <source>
        <strain evidence="9">ChiHjej13B12-9602</strain>
    </source>
</reference>
<feature type="compositionally biased region" description="Basic and acidic residues" evidence="6">
    <location>
        <begin position="214"/>
        <end position="243"/>
    </location>
</feature>
<evidence type="ECO:0000256" key="5">
    <source>
        <dbReference type="SAM" id="Coils"/>
    </source>
</evidence>
<feature type="signal peptide" evidence="7">
    <location>
        <begin position="1"/>
        <end position="40"/>
    </location>
</feature>
<evidence type="ECO:0000313" key="9">
    <source>
        <dbReference type="EMBL" id="HJG38052.1"/>
    </source>
</evidence>
<dbReference type="AlphaFoldDB" id="A0A921IUH7"/>
<proteinExistence type="inferred from homology"/>
<dbReference type="Gene3D" id="6.10.250.3150">
    <property type="match status" value="1"/>
</dbReference>
<evidence type="ECO:0000256" key="1">
    <source>
        <dbReference type="ARBA" id="ARBA00007074"/>
    </source>
</evidence>
<reference evidence="9" key="2">
    <citation type="submission" date="2021-09" db="EMBL/GenBank/DDBJ databases">
        <authorList>
            <person name="Gilroy R."/>
        </authorList>
    </citation>
    <scope>NUCLEOTIDE SEQUENCE</scope>
    <source>
        <strain evidence="9">ChiHjej13B12-9602</strain>
    </source>
</reference>
<dbReference type="EMBL" id="DYUZ01000034">
    <property type="protein sequence ID" value="HJG38052.1"/>
    <property type="molecule type" value="Genomic_DNA"/>
</dbReference>
<accession>A0A921IUH7</accession>
<feature type="region of interest" description="Disordered" evidence="6">
    <location>
        <begin position="214"/>
        <end position="276"/>
    </location>
</feature>
<sequence length="400" mass="42634">MKLIHTNAFLAGAARRCVAATLAVTLGLGSAFIVPAPAFATETDDLQAQVEEAQERLGSLTHQLEEAQAQVDATALELEETQARIAELEDEIAANQEELAAAQSELADHVADSYKTGGISLVTILLSSDSFNDLTSQLYYAGRVADAESNQISNVRDLQAELESQQTELTDREAELTTLLDEQTQSQEEMEAATAEANSYLNGLSDELQAALEAERQAAAEEERRRAEEAARQAQEELDRQQQEEEQQQQQQGQQGSSSGNETVEVPSGGGSGGLTAAQRQTIVNAGMSQIGVDYALGAYQPGVLLDCSGLTTYAYAQAGISIIHQSGRQFNTVVAAGNLKTSMSDLEPGDLVFYGRPNISHVAIYIGGGRIVHANGYGRGVMTSRVGYNSNFRGGGSPI</sequence>
<keyword evidence="2" id="KW-0645">Protease</keyword>
<feature type="domain" description="NlpC/P60" evidence="8">
    <location>
        <begin position="277"/>
        <end position="400"/>
    </location>
</feature>
<evidence type="ECO:0000256" key="3">
    <source>
        <dbReference type="ARBA" id="ARBA00022801"/>
    </source>
</evidence>
<feature type="coiled-coil region" evidence="5">
    <location>
        <begin position="43"/>
        <end position="112"/>
    </location>
</feature>
<organism evidence="9 10">
    <name type="scientific">Enorma phocaeensis</name>
    <dbReference type="NCBI Taxonomy" id="1871019"/>
    <lineage>
        <taxon>Bacteria</taxon>
        <taxon>Bacillati</taxon>
        <taxon>Actinomycetota</taxon>
        <taxon>Coriobacteriia</taxon>
        <taxon>Coriobacteriales</taxon>
        <taxon>Coriobacteriaceae</taxon>
        <taxon>Enorma</taxon>
    </lineage>
</organism>
<keyword evidence="5" id="KW-0175">Coiled coil</keyword>
<dbReference type="PANTHER" id="PTHR47053">
    <property type="entry name" value="MUREIN DD-ENDOPEPTIDASE MEPH-RELATED"/>
    <property type="match status" value="1"/>
</dbReference>
<comment type="caution">
    <text evidence="9">The sequence shown here is derived from an EMBL/GenBank/DDBJ whole genome shotgun (WGS) entry which is preliminary data.</text>
</comment>
<dbReference type="GO" id="GO:0006508">
    <property type="term" value="P:proteolysis"/>
    <property type="evidence" value="ECO:0007669"/>
    <property type="project" value="UniProtKB-KW"/>
</dbReference>